<dbReference type="InterPro" id="IPR015867">
    <property type="entry name" value="N-reg_PII/ATP_PRibTrfase_C"/>
</dbReference>
<dbReference type="SMART" id="SM00938">
    <property type="entry name" value="P-II"/>
    <property type="match status" value="1"/>
</dbReference>
<proteinExistence type="predicted"/>
<gene>
    <name evidence="1" type="ORF">OJ997_27870</name>
</gene>
<dbReference type="GO" id="GO:0005524">
    <property type="term" value="F:ATP binding"/>
    <property type="evidence" value="ECO:0007669"/>
    <property type="project" value="TreeGrafter"/>
</dbReference>
<dbReference type="Gene3D" id="3.30.70.120">
    <property type="match status" value="1"/>
</dbReference>
<dbReference type="GO" id="GO:0005829">
    <property type="term" value="C:cytosol"/>
    <property type="evidence" value="ECO:0007669"/>
    <property type="project" value="TreeGrafter"/>
</dbReference>
<dbReference type="EMBL" id="JAPDDP010000069">
    <property type="protein sequence ID" value="MDA0184159.1"/>
    <property type="molecule type" value="Genomic_DNA"/>
</dbReference>
<evidence type="ECO:0000313" key="2">
    <source>
        <dbReference type="Proteomes" id="UP001147653"/>
    </source>
</evidence>
<evidence type="ECO:0000313" key="1">
    <source>
        <dbReference type="EMBL" id="MDA0184159.1"/>
    </source>
</evidence>
<name>A0A9X3SA60_9ACTN</name>
<dbReference type="PRINTS" id="PR00340">
    <property type="entry name" value="PIIGLNB"/>
</dbReference>
<dbReference type="Pfam" id="PF00543">
    <property type="entry name" value="P-II"/>
    <property type="match status" value="1"/>
</dbReference>
<dbReference type="SUPFAM" id="SSF54913">
    <property type="entry name" value="GlnB-like"/>
    <property type="match status" value="1"/>
</dbReference>
<reference evidence="1" key="1">
    <citation type="submission" date="2022-10" db="EMBL/GenBank/DDBJ databases">
        <title>The WGS of Solirubrobacter phytolaccae KCTC 29190.</title>
        <authorList>
            <person name="Jiang Z."/>
        </authorList>
    </citation>
    <scope>NUCLEOTIDE SEQUENCE</scope>
    <source>
        <strain evidence="1">KCTC 29190</strain>
    </source>
</reference>
<keyword evidence="2" id="KW-1185">Reference proteome</keyword>
<dbReference type="RefSeq" id="WP_270028577.1">
    <property type="nucleotide sequence ID" value="NZ_JAPDDP010000069.1"/>
</dbReference>
<dbReference type="GO" id="GO:0006808">
    <property type="term" value="P:regulation of nitrogen utilization"/>
    <property type="evidence" value="ECO:0007669"/>
    <property type="project" value="InterPro"/>
</dbReference>
<dbReference type="GO" id="GO:0030234">
    <property type="term" value="F:enzyme regulator activity"/>
    <property type="evidence" value="ECO:0007669"/>
    <property type="project" value="InterPro"/>
</dbReference>
<dbReference type="AlphaFoldDB" id="A0A9X3SA60"/>
<dbReference type="PROSITE" id="PS51343">
    <property type="entry name" value="PII_GLNB_DOM"/>
    <property type="match status" value="1"/>
</dbReference>
<dbReference type="Proteomes" id="UP001147653">
    <property type="component" value="Unassembled WGS sequence"/>
</dbReference>
<accession>A0A9X3SA60</accession>
<dbReference type="InterPro" id="IPR011322">
    <property type="entry name" value="N-reg_PII-like_a/b"/>
</dbReference>
<sequence>MKLVIGIVRPEKTNEVLEALYRAEVRGFSMSRVQGHGGELDRVETYRGTTVRVGLTEKVRFEIAVSDDFVDPAIEALCSGGQTGEVGDGKIYVLDLEQVVRIRTGETANAAVTPVGASA</sequence>
<dbReference type="PANTHER" id="PTHR30115:SF11">
    <property type="entry name" value="NITROGEN REGULATORY PROTEIN P-II HOMOLOG"/>
    <property type="match status" value="1"/>
</dbReference>
<comment type="caution">
    <text evidence="1">The sequence shown here is derived from an EMBL/GenBank/DDBJ whole genome shotgun (WGS) entry which is preliminary data.</text>
</comment>
<dbReference type="PANTHER" id="PTHR30115">
    <property type="entry name" value="NITROGEN REGULATORY PROTEIN P-II"/>
    <property type="match status" value="1"/>
</dbReference>
<protein>
    <submittedName>
        <fullName evidence="1">P-II family nitrogen regulator</fullName>
    </submittedName>
</protein>
<dbReference type="InterPro" id="IPR002187">
    <property type="entry name" value="N-reg_PII"/>
</dbReference>
<organism evidence="1 2">
    <name type="scientific">Solirubrobacter phytolaccae</name>
    <dbReference type="NCBI Taxonomy" id="1404360"/>
    <lineage>
        <taxon>Bacteria</taxon>
        <taxon>Bacillati</taxon>
        <taxon>Actinomycetota</taxon>
        <taxon>Thermoleophilia</taxon>
        <taxon>Solirubrobacterales</taxon>
        <taxon>Solirubrobacteraceae</taxon>
        <taxon>Solirubrobacter</taxon>
    </lineage>
</organism>